<dbReference type="GO" id="GO:0003676">
    <property type="term" value="F:nucleic acid binding"/>
    <property type="evidence" value="ECO:0007669"/>
    <property type="project" value="InterPro"/>
</dbReference>
<protein>
    <submittedName>
        <fullName evidence="1">Transposable element Tcb1 transposase</fullName>
    </submittedName>
</protein>
<gene>
    <name evidence="1" type="primary">NCL1_20744</name>
    <name evidence="1" type="ORF">TNCV_3863341</name>
</gene>
<evidence type="ECO:0000313" key="2">
    <source>
        <dbReference type="Proteomes" id="UP000887159"/>
    </source>
</evidence>
<sequence length="81" mass="9004">MMVWGAIGFTSRSPLVRVDGTLNSARYISGVLRSVALPFIRALRNPTFKQDNARPHVAGIAQTFLETENVRLLHLACTFTM</sequence>
<dbReference type="EMBL" id="BMAU01021256">
    <property type="protein sequence ID" value="GFY06030.1"/>
    <property type="molecule type" value="Genomic_DNA"/>
</dbReference>
<dbReference type="Proteomes" id="UP000887159">
    <property type="component" value="Unassembled WGS sequence"/>
</dbReference>
<organism evidence="1 2">
    <name type="scientific">Trichonephila clavipes</name>
    <name type="common">Golden silk orbweaver</name>
    <name type="synonym">Nephila clavipes</name>
    <dbReference type="NCBI Taxonomy" id="2585209"/>
    <lineage>
        <taxon>Eukaryota</taxon>
        <taxon>Metazoa</taxon>
        <taxon>Ecdysozoa</taxon>
        <taxon>Arthropoda</taxon>
        <taxon>Chelicerata</taxon>
        <taxon>Arachnida</taxon>
        <taxon>Araneae</taxon>
        <taxon>Araneomorphae</taxon>
        <taxon>Entelegynae</taxon>
        <taxon>Araneoidea</taxon>
        <taxon>Nephilidae</taxon>
        <taxon>Trichonephila</taxon>
    </lineage>
</organism>
<accession>A0A8X6S7E4</accession>
<dbReference type="AlphaFoldDB" id="A0A8X6S7E4"/>
<name>A0A8X6S7E4_TRICX</name>
<proteinExistence type="predicted"/>
<dbReference type="InterPro" id="IPR036397">
    <property type="entry name" value="RNaseH_sf"/>
</dbReference>
<reference evidence="1" key="1">
    <citation type="submission" date="2020-08" db="EMBL/GenBank/DDBJ databases">
        <title>Multicomponent nature underlies the extraordinary mechanical properties of spider dragline silk.</title>
        <authorList>
            <person name="Kono N."/>
            <person name="Nakamura H."/>
            <person name="Mori M."/>
            <person name="Yoshida Y."/>
            <person name="Ohtoshi R."/>
            <person name="Malay A.D."/>
            <person name="Moran D.A.P."/>
            <person name="Tomita M."/>
            <person name="Numata K."/>
            <person name="Arakawa K."/>
        </authorList>
    </citation>
    <scope>NUCLEOTIDE SEQUENCE</scope>
</reference>
<keyword evidence="2" id="KW-1185">Reference proteome</keyword>
<evidence type="ECO:0000313" key="1">
    <source>
        <dbReference type="EMBL" id="GFY06030.1"/>
    </source>
</evidence>
<dbReference type="Gene3D" id="3.30.420.10">
    <property type="entry name" value="Ribonuclease H-like superfamily/Ribonuclease H"/>
    <property type="match status" value="1"/>
</dbReference>
<comment type="caution">
    <text evidence="1">The sequence shown here is derived from an EMBL/GenBank/DDBJ whole genome shotgun (WGS) entry which is preliminary data.</text>
</comment>